<gene>
    <name evidence="11" type="ORF">E2N92_12470</name>
</gene>
<feature type="transmembrane region" description="Helical" evidence="9">
    <location>
        <begin position="133"/>
        <end position="159"/>
    </location>
</feature>
<evidence type="ECO:0000256" key="2">
    <source>
        <dbReference type="ARBA" id="ARBA00022448"/>
    </source>
</evidence>
<dbReference type="InterPro" id="IPR017871">
    <property type="entry name" value="ABC_transporter-like_CS"/>
</dbReference>
<comment type="subcellular location">
    <subcellularLocation>
        <location evidence="1">Cell membrane</location>
        <topology evidence="1">Multi-pass membrane protein</topology>
    </subcellularLocation>
</comment>
<accession>A0A8G1A4A5</accession>
<keyword evidence="5" id="KW-0547">Nucleotide-binding</keyword>
<feature type="transmembrane region" description="Helical" evidence="9">
    <location>
        <begin position="283"/>
        <end position="301"/>
    </location>
</feature>
<keyword evidence="6 11" id="KW-0067">ATP-binding</keyword>
<organism evidence="11 12">
    <name type="scientific">Methanofollis formosanus</name>
    <dbReference type="NCBI Taxonomy" id="299308"/>
    <lineage>
        <taxon>Archaea</taxon>
        <taxon>Methanobacteriati</taxon>
        <taxon>Methanobacteriota</taxon>
        <taxon>Stenosarchaea group</taxon>
        <taxon>Methanomicrobia</taxon>
        <taxon>Methanomicrobiales</taxon>
        <taxon>Methanomicrobiaceae</taxon>
        <taxon>Methanofollis</taxon>
    </lineage>
</organism>
<dbReference type="EMBL" id="CP037968">
    <property type="protein sequence ID" value="QYZ80186.1"/>
    <property type="molecule type" value="Genomic_DNA"/>
</dbReference>
<dbReference type="GO" id="GO:0016887">
    <property type="term" value="F:ATP hydrolysis activity"/>
    <property type="evidence" value="ECO:0007669"/>
    <property type="project" value="InterPro"/>
</dbReference>
<evidence type="ECO:0000256" key="7">
    <source>
        <dbReference type="ARBA" id="ARBA00022989"/>
    </source>
</evidence>
<keyword evidence="8 9" id="KW-0472">Membrane</keyword>
<dbReference type="KEGG" id="mfk:E2N92_12470"/>
<feature type="domain" description="AAA+ ATPase" evidence="10">
    <location>
        <begin position="370"/>
        <end position="556"/>
    </location>
</feature>
<evidence type="ECO:0000256" key="3">
    <source>
        <dbReference type="ARBA" id="ARBA00022475"/>
    </source>
</evidence>
<evidence type="ECO:0000256" key="5">
    <source>
        <dbReference type="ARBA" id="ARBA00022741"/>
    </source>
</evidence>
<dbReference type="SUPFAM" id="SSF52540">
    <property type="entry name" value="P-loop containing nucleoside triphosphate hydrolases"/>
    <property type="match status" value="1"/>
</dbReference>
<dbReference type="Pfam" id="PF00005">
    <property type="entry name" value="ABC_tran"/>
    <property type="match status" value="1"/>
</dbReference>
<dbReference type="Gene3D" id="1.20.1560.10">
    <property type="entry name" value="ABC transporter type 1, transmembrane domain"/>
    <property type="match status" value="1"/>
</dbReference>
<dbReference type="SMART" id="SM00382">
    <property type="entry name" value="AAA"/>
    <property type="match status" value="1"/>
</dbReference>
<dbReference type="InterPro" id="IPR011527">
    <property type="entry name" value="ABC1_TM_dom"/>
</dbReference>
<dbReference type="PROSITE" id="PS00211">
    <property type="entry name" value="ABC_TRANSPORTER_1"/>
    <property type="match status" value="1"/>
</dbReference>
<keyword evidence="2" id="KW-0813">Transport</keyword>
<dbReference type="GO" id="GO:0015421">
    <property type="term" value="F:ABC-type oligopeptide transporter activity"/>
    <property type="evidence" value="ECO:0007669"/>
    <property type="project" value="TreeGrafter"/>
</dbReference>
<protein>
    <submittedName>
        <fullName evidence="11">ABC transporter ATP-binding protein</fullName>
    </submittedName>
</protein>
<keyword evidence="3" id="KW-1003">Cell membrane</keyword>
<reference evidence="11" key="2">
    <citation type="submission" date="2019-03" db="EMBL/GenBank/DDBJ databases">
        <authorList>
            <person name="Chen S.-C."/>
            <person name="Wu S.-Y."/>
            <person name="Lai M.-C."/>
        </authorList>
    </citation>
    <scope>NUCLEOTIDE SEQUENCE</scope>
    <source>
        <strain evidence="11">ML15</strain>
    </source>
</reference>
<evidence type="ECO:0000256" key="1">
    <source>
        <dbReference type="ARBA" id="ARBA00004651"/>
    </source>
</evidence>
<feature type="transmembrane region" description="Helical" evidence="9">
    <location>
        <begin position="165"/>
        <end position="182"/>
    </location>
</feature>
<dbReference type="CDD" id="cd07346">
    <property type="entry name" value="ABC_6TM_exporters"/>
    <property type="match status" value="1"/>
</dbReference>
<evidence type="ECO:0000313" key="12">
    <source>
        <dbReference type="Proteomes" id="UP000826709"/>
    </source>
</evidence>
<evidence type="ECO:0000256" key="8">
    <source>
        <dbReference type="ARBA" id="ARBA00023136"/>
    </source>
</evidence>
<dbReference type="FunFam" id="3.40.50.300:FF:000221">
    <property type="entry name" value="Multidrug ABC transporter ATP-binding protein"/>
    <property type="match status" value="1"/>
</dbReference>
<dbReference type="GO" id="GO:0005886">
    <property type="term" value="C:plasma membrane"/>
    <property type="evidence" value="ECO:0007669"/>
    <property type="project" value="UniProtKB-SubCell"/>
</dbReference>
<evidence type="ECO:0000259" key="10">
    <source>
        <dbReference type="SMART" id="SM00382"/>
    </source>
</evidence>
<dbReference type="InterPro" id="IPR003593">
    <property type="entry name" value="AAA+_ATPase"/>
</dbReference>
<evidence type="ECO:0000313" key="11">
    <source>
        <dbReference type="EMBL" id="QYZ80186.1"/>
    </source>
</evidence>
<evidence type="ECO:0000256" key="6">
    <source>
        <dbReference type="ARBA" id="ARBA00022840"/>
    </source>
</evidence>
<dbReference type="SUPFAM" id="SSF90123">
    <property type="entry name" value="ABC transporter transmembrane region"/>
    <property type="match status" value="1"/>
</dbReference>
<feature type="transmembrane region" description="Helical" evidence="9">
    <location>
        <begin position="67"/>
        <end position="93"/>
    </location>
</feature>
<keyword evidence="12" id="KW-1185">Reference proteome</keyword>
<feature type="transmembrane region" description="Helical" evidence="9">
    <location>
        <begin position="257"/>
        <end position="277"/>
    </location>
</feature>
<dbReference type="Gene3D" id="3.40.50.300">
    <property type="entry name" value="P-loop containing nucleotide triphosphate hydrolases"/>
    <property type="match status" value="1"/>
</dbReference>
<dbReference type="PANTHER" id="PTHR43394">
    <property type="entry name" value="ATP-DEPENDENT PERMEASE MDL1, MITOCHONDRIAL"/>
    <property type="match status" value="1"/>
</dbReference>
<keyword evidence="4 9" id="KW-0812">Transmembrane</keyword>
<dbReference type="InterPro" id="IPR039421">
    <property type="entry name" value="Type_1_exporter"/>
</dbReference>
<sequence length="595" mass="66472">MKNSDKKGIPWLFELAGRHRVLIVTACILSAISAVLSLAPYICIWYVVRDVFAAWPDLSAAAGVTWYGWLAVGFALLSVVLYFAALMCSHLAAFRVEKNMRKEAMHTIVTLPLGFFDQHTSGRMRKIIDDNASITHTFMAHLLPDLAGAVVMPFAILALLFVFDWRLGLVSLIPLVVSVYYLKQMMGGDRSSIQKYMDALEEMNTEAVEYVRGVPVVKVFQQTVYSFKNFHQSIRNYKEWVLDYAIRCRSPMTKYTIALNGTFVLLVPAGLLLIAHAPDYQAFLLNLIFYILFTPVCAVMMNKVMRLAEGYFVAMEAVNRVGGLLDDDPLPEPARPRQPKGRSVAFKNVSFAYPGSEKKAVGNVSFEIPEGKTYALVGPSGGGKTTIASLIPRFWDVQEGAVEVGGADVRQMASDHLMDQVAFVFQNARLFKTSILENIRFARPGADREEVLRAAELARCTEILDKFPQGLDTVVGTDGVYLSGGEQQRIALARAILKDAPIIVLDEATAFADPENEYQIQRAFEKLTENKTVLMIAHRLSSVRNADRILVVKDGEVKEEGIHAELLAQNGLYAEMWREYRHSVEWRVGKEESHA</sequence>
<dbReference type="InterPro" id="IPR027417">
    <property type="entry name" value="P-loop_NTPase"/>
</dbReference>
<name>A0A8G1A4A5_9EURY</name>
<dbReference type="RefSeq" id="WP_246589226.1">
    <property type="nucleotide sequence ID" value="NZ_CP037968.1"/>
</dbReference>
<evidence type="ECO:0000256" key="4">
    <source>
        <dbReference type="ARBA" id="ARBA00022692"/>
    </source>
</evidence>
<dbReference type="PANTHER" id="PTHR43394:SF1">
    <property type="entry name" value="ATP-BINDING CASSETTE SUB-FAMILY B MEMBER 10, MITOCHONDRIAL"/>
    <property type="match status" value="1"/>
</dbReference>
<dbReference type="InterPro" id="IPR003439">
    <property type="entry name" value="ABC_transporter-like_ATP-bd"/>
</dbReference>
<dbReference type="Proteomes" id="UP000826709">
    <property type="component" value="Chromosome"/>
</dbReference>
<dbReference type="GO" id="GO:0005524">
    <property type="term" value="F:ATP binding"/>
    <property type="evidence" value="ECO:0007669"/>
    <property type="project" value="UniProtKB-KW"/>
</dbReference>
<dbReference type="AlphaFoldDB" id="A0A8G1A4A5"/>
<proteinExistence type="predicted"/>
<keyword evidence="7 9" id="KW-1133">Transmembrane helix</keyword>
<evidence type="ECO:0000256" key="9">
    <source>
        <dbReference type="SAM" id="Phobius"/>
    </source>
</evidence>
<dbReference type="Pfam" id="PF00664">
    <property type="entry name" value="ABC_membrane"/>
    <property type="match status" value="1"/>
</dbReference>
<dbReference type="InterPro" id="IPR036640">
    <property type="entry name" value="ABC1_TM_sf"/>
</dbReference>
<reference evidence="11" key="1">
    <citation type="journal article" date="2005" name="Int. J. Syst. Evol. Microbiol.">
        <title>Methanofollis formosanus sp. nov., isolated from a fish pond.</title>
        <authorList>
            <person name="Wu S.Y."/>
            <person name="Chen S.C."/>
            <person name="Lai M.C."/>
        </authorList>
    </citation>
    <scope>NUCLEOTIDE SEQUENCE</scope>
    <source>
        <strain evidence="11">ML15</strain>
    </source>
</reference>
<feature type="transmembrane region" description="Helical" evidence="9">
    <location>
        <begin position="21"/>
        <end position="47"/>
    </location>
</feature>